<dbReference type="PIRSF" id="PIRSF010372">
    <property type="entry name" value="PaiB"/>
    <property type="match status" value="1"/>
</dbReference>
<evidence type="ECO:0000313" key="1">
    <source>
        <dbReference type="EMBL" id="KTS97611.1"/>
    </source>
</evidence>
<dbReference type="PANTHER" id="PTHR35802">
    <property type="entry name" value="PROTEASE SYNTHASE AND SPORULATION PROTEIN PAI 2"/>
    <property type="match status" value="1"/>
</dbReference>
<reference evidence="1 2" key="1">
    <citation type="journal article" date="2016" name="Front. Microbiol.">
        <title>Genomic Resource of Rice Seed Associated Bacteria.</title>
        <authorList>
            <person name="Midha S."/>
            <person name="Bansal K."/>
            <person name="Sharma S."/>
            <person name="Kumar N."/>
            <person name="Patil P.P."/>
            <person name="Chaudhry V."/>
            <person name="Patil P.B."/>
        </authorList>
    </citation>
    <scope>NUCLEOTIDE SEQUENCE [LARGE SCALE GENOMIC DNA]</scope>
    <source>
        <strain evidence="1 2">RSA13</strain>
    </source>
</reference>
<dbReference type="Pfam" id="PF04299">
    <property type="entry name" value="FMN_bind_2"/>
    <property type="match status" value="1"/>
</dbReference>
<evidence type="ECO:0008006" key="3">
    <source>
        <dbReference type="Google" id="ProtNLM"/>
    </source>
</evidence>
<sequence>MYLPDALEMKDKERIFQFIDDNSFGVLITPSLEASDLPFLLMRGESHLGKLYFHMAKANAHQNFIDGEKALAVFQGPHSYISPTWYETSNAVPTWNYISVHCYGVVQKLSDSELESSLYALVRHNEPDLLQQPSPMPEQYWKNKLPFISGFSLNIERILGKEKLGQHRSVSDQKKVFSMLSNCRNHDSQKLALYMKKNKIGTGGTD</sequence>
<evidence type="ECO:0000313" key="2">
    <source>
        <dbReference type="Proteomes" id="UP000072520"/>
    </source>
</evidence>
<dbReference type="InterPro" id="IPR012349">
    <property type="entry name" value="Split_barrel_FMN-bd"/>
</dbReference>
<dbReference type="Proteomes" id="UP000072520">
    <property type="component" value="Unassembled WGS sequence"/>
</dbReference>
<gene>
    <name evidence="1" type="ORF">RSA13_10945</name>
</gene>
<dbReference type="PANTHER" id="PTHR35802:SF1">
    <property type="entry name" value="PROTEASE SYNTHASE AND SPORULATION PROTEIN PAI 2"/>
    <property type="match status" value="1"/>
</dbReference>
<comment type="caution">
    <text evidence="1">The sequence shown here is derived from an EMBL/GenBank/DDBJ whole genome shotgun (WGS) entry which is preliminary data.</text>
</comment>
<dbReference type="EMBL" id="LDSI01000014">
    <property type="protein sequence ID" value="KTS97611.1"/>
    <property type="molecule type" value="Genomic_DNA"/>
</dbReference>
<dbReference type="InterPro" id="IPR007396">
    <property type="entry name" value="TR_PAI2-type"/>
</dbReference>
<proteinExistence type="predicted"/>
<dbReference type="AlphaFoldDB" id="A0AB34VFR4"/>
<organism evidence="1 2">
    <name type="scientific">Pantoea stewartii</name>
    <dbReference type="NCBI Taxonomy" id="66269"/>
    <lineage>
        <taxon>Bacteria</taxon>
        <taxon>Pseudomonadati</taxon>
        <taxon>Pseudomonadota</taxon>
        <taxon>Gammaproteobacteria</taxon>
        <taxon>Enterobacterales</taxon>
        <taxon>Erwiniaceae</taxon>
        <taxon>Pantoea</taxon>
    </lineage>
</organism>
<accession>A0AB34VFR4</accession>
<dbReference type="RefSeq" id="WP_058708743.1">
    <property type="nucleotide sequence ID" value="NZ_LDSI01000014.1"/>
</dbReference>
<dbReference type="Gene3D" id="2.30.110.10">
    <property type="entry name" value="Electron Transport, Fmn-binding Protein, Chain A"/>
    <property type="match status" value="1"/>
</dbReference>
<dbReference type="SUPFAM" id="SSF50475">
    <property type="entry name" value="FMN-binding split barrel"/>
    <property type="match status" value="1"/>
</dbReference>
<name>A0AB34VFR4_9GAMM</name>
<protein>
    <recommendedName>
        <fullName evidence="3">FMN-binding negative transcriptional regulator</fullName>
    </recommendedName>
</protein>